<organism evidence="1 2">
    <name type="scientific">Dyella telluris</name>
    <dbReference type="NCBI Taxonomy" id="2763498"/>
    <lineage>
        <taxon>Bacteria</taxon>
        <taxon>Pseudomonadati</taxon>
        <taxon>Pseudomonadota</taxon>
        <taxon>Gammaproteobacteria</taxon>
        <taxon>Lysobacterales</taxon>
        <taxon>Rhodanobacteraceae</taxon>
        <taxon>Dyella</taxon>
    </lineage>
</organism>
<dbReference type="EMBL" id="CP060412">
    <property type="protein sequence ID" value="QNK00613.1"/>
    <property type="molecule type" value="Genomic_DNA"/>
</dbReference>
<gene>
    <name evidence="1" type="ORF">H8F01_16140</name>
</gene>
<evidence type="ECO:0000313" key="1">
    <source>
        <dbReference type="EMBL" id="QNK00613.1"/>
    </source>
</evidence>
<dbReference type="Proteomes" id="UP000515873">
    <property type="component" value="Chromosome"/>
</dbReference>
<proteinExistence type="predicted"/>
<dbReference type="PROSITE" id="PS51257">
    <property type="entry name" value="PROKAR_LIPOPROTEIN"/>
    <property type="match status" value="1"/>
</dbReference>
<reference evidence="1 2" key="1">
    <citation type="submission" date="2020-08" db="EMBL/GenBank/DDBJ databases">
        <title>Dyella sp. G9 isolated from forest soil.</title>
        <authorList>
            <person name="Fu J."/>
            <person name="Qiu L."/>
        </authorList>
    </citation>
    <scope>NUCLEOTIDE SEQUENCE [LARGE SCALE GENOMIC DNA]</scope>
    <source>
        <strain evidence="1 2">G9</strain>
    </source>
</reference>
<dbReference type="AlphaFoldDB" id="A0A7G8Q1F5"/>
<keyword evidence="2" id="KW-1185">Reference proteome</keyword>
<evidence type="ECO:0000313" key="2">
    <source>
        <dbReference type="Proteomes" id="UP000515873"/>
    </source>
</evidence>
<sequence length="124" mass="13412">MEKLILLFYLLLSLAGCEPSRSVVTHEFVNGTDVIYSKIQITGELATFRCLRSQSGQCHYTVLSGACGTRKVNCEPPITVFTMRQGDTLLLTRLPEDFASCVTPSPTADGACAQQLASVGRPTP</sequence>
<name>A0A7G8Q1F5_9GAMM</name>
<accession>A0A7G8Q1F5</accession>
<dbReference type="KEGG" id="dtl:H8F01_16140"/>
<dbReference type="RefSeq" id="WP_187056085.1">
    <property type="nucleotide sequence ID" value="NZ_CP060412.1"/>
</dbReference>
<protein>
    <submittedName>
        <fullName evidence="1">Uncharacterized protein</fullName>
    </submittedName>
</protein>